<comment type="subcellular location">
    <subcellularLocation>
        <location evidence="1 8">Cell membrane</location>
        <topology evidence="1 8">Multi-pass membrane protein</topology>
    </subcellularLocation>
</comment>
<evidence type="ECO:0000313" key="9">
    <source>
        <dbReference type="EMBL" id="CAA9337490.1"/>
    </source>
</evidence>
<dbReference type="GO" id="GO:0005886">
    <property type="term" value="C:plasma membrane"/>
    <property type="evidence" value="ECO:0007669"/>
    <property type="project" value="UniProtKB-SubCell"/>
</dbReference>
<feature type="transmembrane region" description="Helical" evidence="8">
    <location>
        <begin position="74"/>
        <end position="93"/>
    </location>
</feature>
<dbReference type="PANTHER" id="PTHR30269">
    <property type="entry name" value="TRANSMEMBRANE PROTEIN YFCA"/>
    <property type="match status" value="1"/>
</dbReference>
<comment type="similarity">
    <text evidence="2 8">Belongs to the 4-toluene sulfonate uptake permease (TSUP) (TC 2.A.102) family.</text>
</comment>
<keyword evidence="6 8" id="KW-1133">Transmembrane helix</keyword>
<keyword evidence="4 8" id="KW-1003">Cell membrane</keyword>
<feature type="transmembrane region" description="Helical" evidence="8">
    <location>
        <begin position="99"/>
        <end position="118"/>
    </location>
</feature>
<evidence type="ECO:0000256" key="4">
    <source>
        <dbReference type="ARBA" id="ARBA00022475"/>
    </source>
</evidence>
<accession>A0A6J4LPR8</accession>
<dbReference type="InterPro" id="IPR052017">
    <property type="entry name" value="TSUP"/>
</dbReference>
<keyword evidence="5 8" id="KW-0812">Transmembrane</keyword>
<sequence length="250" mass="24123">MGAGQWAVLLLAGLAAGLVGSVAGLASLISYPALLAVGLGPVAANVTNTVALVGSGIGSALGSKVELTGQSGRLRPLAVAAALGGAAGGGLLLLTPADAFAAVVPWLIALASVLVLVAPAPSELAPHAPARAGPLLHAGIFLIGIYGGYFGAAAGVLLLALLLFTTGETTVRSIAAKNVLLGICNGVAALGFVLLGPVVWSAVLPLGAGFLAGGRLGPAVARRAPARLLRVLVGLTGLGLAAYLGADAYA</sequence>
<dbReference type="Pfam" id="PF01925">
    <property type="entry name" value="TauE"/>
    <property type="match status" value="1"/>
</dbReference>
<evidence type="ECO:0000256" key="3">
    <source>
        <dbReference type="ARBA" id="ARBA00022448"/>
    </source>
</evidence>
<protein>
    <recommendedName>
        <fullName evidence="8">Probable membrane transporter protein</fullName>
    </recommendedName>
</protein>
<evidence type="ECO:0000256" key="6">
    <source>
        <dbReference type="ARBA" id="ARBA00022989"/>
    </source>
</evidence>
<evidence type="ECO:0000256" key="7">
    <source>
        <dbReference type="ARBA" id="ARBA00023136"/>
    </source>
</evidence>
<evidence type="ECO:0000256" key="1">
    <source>
        <dbReference type="ARBA" id="ARBA00004651"/>
    </source>
</evidence>
<name>A0A6J4LPR8_9ACTN</name>
<keyword evidence="3" id="KW-0813">Transport</keyword>
<evidence type="ECO:0000256" key="5">
    <source>
        <dbReference type="ARBA" id="ARBA00022692"/>
    </source>
</evidence>
<feature type="transmembrane region" description="Helical" evidence="8">
    <location>
        <begin position="179"/>
        <end position="207"/>
    </location>
</feature>
<proteinExistence type="inferred from homology"/>
<organism evidence="9">
    <name type="scientific">uncultured Frankineae bacterium</name>
    <dbReference type="NCBI Taxonomy" id="437475"/>
    <lineage>
        <taxon>Bacteria</taxon>
        <taxon>Bacillati</taxon>
        <taxon>Actinomycetota</taxon>
        <taxon>Actinomycetes</taxon>
        <taxon>Frankiales</taxon>
        <taxon>environmental samples</taxon>
    </lineage>
</organism>
<feature type="transmembrane region" description="Helical" evidence="8">
    <location>
        <begin position="139"/>
        <end position="164"/>
    </location>
</feature>
<dbReference type="EMBL" id="CADCUB010000105">
    <property type="protein sequence ID" value="CAA9337490.1"/>
    <property type="molecule type" value="Genomic_DNA"/>
</dbReference>
<dbReference type="InterPro" id="IPR002781">
    <property type="entry name" value="TM_pro_TauE-like"/>
</dbReference>
<keyword evidence="7 8" id="KW-0472">Membrane</keyword>
<reference evidence="9" key="1">
    <citation type="submission" date="2020-02" db="EMBL/GenBank/DDBJ databases">
        <authorList>
            <person name="Meier V. D."/>
        </authorList>
    </citation>
    <scope>NUCLEOTIDE SEQUENCE</scope>
    <source>
        <strain evidence="9">AVDCRST_MAG07</strain>
    </source>
</reference>
<gene>
    <name evidence="9" type="ORF">AVDCRST_MAG07-2157</name>
</gene>
<evidence type="ECO:0000256" key="2">
    <source>
        <dbReference type="ARBA" id="ARBA00009142"/>
    </source>
</evidence>
<feature type="transmembrane region" description="Helical" evidence="8">
    <location>
        <begin position="228"/>
        <end position="246"/>
    </location>
</feature>
<dbReference type="PANTHER" id="PTHR30269:SF0">
    <property type="entry name" value="MEMBRANE TRANSPORTER PROTEIN YFCA-RELATED"/>
    <property type="match status" value="1"/>
</dbReference>
<dbReference type="AlphaFoldDB" id="A0A6J4LPR8"/>
<evidence type="ECO:0000256" key="8">
    <source>
        <dbReference type="RuleBase" id="RU363041"/>
    </source>
</evidence>